<sequence precursor="true">MKPVLLSLLLIINLLMCPLRCHSCDANPTSAEEPRVAACHCCSEHVGAPSPNAPKPCEDGCDCPNCICEGAIVNADVQLSDPVSRYDADLPGLIVRNTPSVVSTAWAWRPVLPTGQLLGGRDVRQSLQSWLL</sequence>
<evidence type="ECO:0000256" key="1">
    <source>
        <dbReference type="SAM" id="SignalP"/>
    </source>
</evidence>
<dbReference type="OrthoDB" id="288963at2"/>
<keyword evidence="1" id="KW-0732">Signal</keyword>
<accession>A0A5C5YK69</accession>
<evidence type="ECO:0000313" key="2">
    <source>
        <dbReference type="EMBL" id="TWT75227.1"/>
    </source>
</evidence>
<dbReference type="AlphaFoldDB" id="A0A5C5YK69"/>
<dbReference type="Proteomes" id="UP000318053">
    <property type="component" value="Unassembled WGS sequence"/>
</dbReference>
<organism evidence="2 3">
    <name type="scientific">Allorhodopirellula solitaria</name>
    <dbReference type="NCBI Taxonomy" id="2527987"/>
    <lineage>
        <taxon>Bacteria</taxon>
        <taxon>Pseudomonadati</taxon>
        <taxon>Planctomycetota</taxon>
        <taxon>Planctomycetia</taxon>
        <taxon>Pirellulales</taxon>
        <taxon>Pirellulaceae</taxon>
        <taxon>Allorhodopirellula</taxon>
    </lineage>
</organism>
<comment type="caution">
    <text evidence="2">The sequence shown here is derived from an EMBL/GenBank/DDBJ whole genome shotgun (WGS) entry which is preliminary data.</text>
</comment>
<gene>
    <name evidence="2" type="ORF">CA85_05160</name>
</gene>
<reference evidence="2 3" key="1">
    <citation type="submission" date="2019-02" db="EMBL/GenBank/DDBJ databases">
        <title>Deep-cultivation of Planctomycetes and their phenomic and genomic characterization uncovers novel biology.</title>
        <authorList>
            <person name="Wiegand S."/>
            <person name="Jogler M."/>
            <person name="Boedeker C."/>
            <person name="Pinto D."/>
            <person name="Vollmers J."/>
            <person name="Rivas-Marin E."/>
            <person name="Kohn T."/>
            <person name="Peeters S.H."/>
            <person name="Heuer A."/>
            <person name="Rast P."/>
            <person name="Oberbeckmann S."/>
            <person name="Bunk B."/>
            <person name="Jeske O."/>
            <person name="Meyerdierks A."/>
            <person name="Storesund J.E."/>
            <person name="Kallscheuer N."/>
            <person name="Luecker S."/>
            <person name="Lage O.M."/>
            <person name="Pohl T."/>
            <person name="Merkel B.J."/>
            <person name="Hornburger P."/>
            <person name="Mueller R.-W."/>
            <person name="Bruemmer F."/>
            <person name="Labrenz M."/>
            <person name="Spormann A.M."/>
            <person name="Op Den Camp H."/>
            <person name="Overmann J."/>
            <person name="Amann R."/>
            <person name="Jetten M.S.M."/>
            <person name="Mascher T."/>
            <person name="Medema M.H."/>
            <person name="Devos D.P."/>
            <person name="Kaster A.-K."/>
            <person name="Ovreas L."/>
            <person name="Rohde M."/>
            <person name="Galperin M.Y."/>
            <person name="Jogler C."/>
        </authorList>
    </citation>
    <scope>NUCLEOTIDE SEQUENCE [LARGE SCALE GENOMIC DNA]</scope>
    <source>
        <strain evidence="2 3">CA85</strain>
    </source>
</reference>
<dbReference type="RefSeq" id="WP_146389684.1">
    <property type="nucleotide sequence ID" value="NZ_SJPK01000001.1"/>
</dbReference>
<proteinExistence type="predicted"/>
<name>A0A5C5YK69_9BACT</name>
<evidence type="ECO:0000313" key="3">
    <source>
        <dbReference type="Proteomes" id="UP000318053"/>
    </source>
</evidence>
<feature type="signal peptide" evidence="1">
    <location>
        <begin position="1"/>
        <end position="23"/>
    </location>
</feature>
<protein>
    <submittedName>
        <fullName evidence="2">Uncharacterized protein</fullName>
    </submittedName>
</protein>
<feature type="chain" id="PRO_5023109980" evidence="1">
    <location>
        <begin position="24"/>
        <end position="132"/>
    </location>
</feature>
<keyword evidence="3" id="KW-1185">Reference proteome</keyword>
<dbReference type="EMBL" id="SJPK01000001">
    <property type="protein sequence ID" value="TWT75227.1"/>
    <property type="molecule type" value="Genomic_DNA"/>
</dbReference>